<feature type="region of interest" description="Disordered" evidence="1">
    <location>
        <begin position="530"/>
        <end position="556"/>
    </location>
</feature>
<dbReference type="Proteomes" id="UP001605036">
    <property type="component" value="Unassembled WGS sequence"/>
</dbReference>
<feature type="compositionally biased region" description="Polar residues" evidence="1">
    <location>
        <begin position="896"/>
        <end position="963"/>
    </location>
</feature>
<dbReference type="Pfam" id="PF01803">
    <property type="entry name" value="LIM_bind"/>
    <property type="match status" value="1"/>
</dbReference>
<dbReference type="PANTHER" id="PTHR10378">
    <property type="entry name" value="LIM DOMAIN-BINDING PROTEIN"/>
    <property type="match status" value="1"/>
</dbReference>
<feature type="compositionally biased region" description="Low complexity" evidence="1">
    <location>
        <begin position="113"/>
        <end position="137"/>
    </location>
</feature>
<feature type="region of interest" description="Disordered" evidence="1">
    <location>
        <begin position="109"/>
        <end position="165"/>
    </location>
</feature>
<reference evidence="2 3" key="1">
    <citation type="submission" date="2024-09" db="EMBL/GenBank/DDBJ databases">
        <title>Chromosome-scale assembly of Riccia fluitans.</title>
        <authorList>
            <person name="Paukszto L."/>
            <person name="Sawicki J."/>
            <person name="Karawczyk K."/>
            <person name="Piernik-Szablinska J."/>
            <person name="Szczecinska M."/>
            <person name="Mazdziarz M."/>
        </authorList>
    </citation>
    <scope>NUCLEOTIDE SEQUENCE [LARGE SCALE GENOMIC DNA]</scope>
    <source>
        <strain evidence="2">Rf_01</strain>
        <tissue evidence="2">Aerial parts of the thallus</tissue>
    </source>
</reference>
<feature type="compositionally biased region" description="Polar residues" evidence="1">
    <location>
        <begin position="1010"/>
        <end position="1028"/>
    </location>
</feature>
<proteinExistence type="predicted"/>
<accession>A0ABD1ZET8</accession>
<name>A0ABD1ZET8_9MARC</name>
<gene>
    <name evidence="2" type="ORF">R1flu_018094</name>
</gene>
<sequence length="1028" mass="110761">MSRFNGSAAMELVQQHSGGSMSSISYGSQGALGGFVDLDGANSVQSPSSGGLGNLNSSLASNVTADFGGTFLESSSQNSLNRALGSATVIPFSHAQTQSQVPAGSLTVADEWSGTSNGVSGTSNMTSQPQPQQQVVQNSSPHAPGYNPAKQSVVPTQQHQQQMAFDENSRLQNTKAQGVQNMLENQPTSTTEENGSDLTYSHNGAVGSFLSSAGFQSGNQPLNMAGATENPMLENSKSHNQETGFLGGQVQDLQNGLPLQQQNHPTVDTLSYHGSSFSGAPVRLEEPDVLKGVLDNLHRGNAHMGLQGHLDGASNSLLQSQDSGDFSSKFHGGQASGQQLSYRGQVLSPRSSLQVGQHGMFHGPSSNVQSHRNLGVQAQGSLYQAQLQNLSPQSNLQSLSPHANNTQLGYHRLVGTATHLSALSGLSNAHAVLQGQAGGSPLNPYQSQVHGANQQLSLSQQSLLQARQGHASNQQQLFQSVPSYQPGRQQTFQIHPGVSGSRLQTQRSAEQMFAQMQPRIQNQILQTLKAGGRPPFQAGSSPVGPSTRELSDGSARSPVNIASACSHKLTQLVQEQRKRPPDNNISFWRNLVSTFFEAGAKKRWCLTSYNSQPVVRHAPGLFPADSFYCNLCQGQPGRGFESTMDILPRLLKMQYDSGLVDELLFLDSAEERCVYSASGIMVLEYPKAVHESVFSDLRVVRHGRLRVSFSSSFKIRTWEFCTQNHDEVVPRKAFIEQASQLSSLLSEFDAEVFDKSVENLTKQCNEFTTTAKQLVEKLDAPITNDLGMPKRYARCVQIAEVVNSMKDLMDYNWKHKCGPIASLNTFPNKSKLRMEAVITGLPTFSQVIDHITQSSPRQQSSSFNGPQQMFSSAQNQISAAVSGTSSVSRLWDPSASKLSSPTVRSNVDSRSMFSQMQPPNSLFNALGNSQVHHTNMGGNSLGTSTFHYQPGSSHIAQLQGQLASSPSGHGHPSSSSGISHAQLYQQILAKQQMSQQPNQILSQSQSLNQTGQHSLPGTPQSEMSDTCS</sequence>
<evidence type="ECO:0000313" key="3">
    <source>
        <dbReference type="Proteomes" id="UP001605036"/>
    </source>
</evidence>
<feature type="region of interest" description="Disordered" evidence="1">
    <location>
        <begin position="994"/>
        <end position="1028"/>
    </location>
</feature>
<protein>
    <submittedName>
        <fullName evidence="2">Uncharacterized protein</fullName>
    </submittedName>
</protein>
<feature type="compositionally biased region" description="Polar residues" evidence="1">
    <location>
        <begin position="313"/>
        <end position="326"/>
    </location>
</feature>
<dbReference type="InterPro" id="IPR029005">
    <property type="entry name" value="LIM-bd/SEUSS"/>
</dbReference>
<evidence type="ECO:0000313" key="2">
    <source>
        <dbReference type="EMBL" id="KAL2649966.1"/>
    </source>
</evidence>
<keyword evidence="3" id="KW-1185">Reference proteome</keyword>
<feature type="region of interest" description="Disordered" evidence="1">
    <location>
        <begin position="313"/>
        <end position="336"/>
    </location>
</feature>
<dbReference type="AlphaFoldDB" id="A0ABD1ZET8"/>
<feature type="compositionally biased region" description="Low complexity" evidence="1">
    <location>
        <begin position="994"/>
        <end position="1009"/>
    </location>
</feature>
<feature type="compositionally biased region" description="Low complexity" evidence="1">
    <location>
        <begin position="964"/>
        <end position="978"/>
    </location>
</feature>
<comment type="caution">
    <text evidence="2">The sequence shown here is derived from an EMBL/GenBank/DDBJ whole genome shotgun (WGS) entry which is preliminary data.</text>
</comment>
<organism evidence="2 3">
    <name type="scientific">Riccia fluitans</name>
    <dbReference type="NCBI Taxonomy" id="41844"/>
    <lineage>
        <taxon>Eukaryota</taxon>
        <taxon>Viridiplantae</taxon>
        <taxon>Streptophyta</taxon>
        <taxon>Embryophyta</taxon>
        <taxon>Marchantiophyta</taxon>
        <taxon>Marchantiopsida</taxon>
        <taxon>Marchantiidae</taxon>
        <taxon>Marchantiales</taxon>
        <taxon>Ricciaceae</taxon>
        <taxon>Riccia</taxon>
    </lineage>
</organism>
<dbReference type="EMBL" id="JBHFFA010000001">
    <property type="protein sequence ID" value="KAL2649966.1"/>
    <property type="molecule type" value="Genomic_DNA"/>
</dbReference>
<feature type="region of interest" description="Disordered" evidence="1">
    <location>
        <begin position="890"/>
        <end position="978"/>
    </location>
</feature>
<evidence type="ECO:0000256" key="1">
    <source>
        <dbReference type="SAM" id="MobiDB-lite"/>
    </source>
</evidence>